<evidence type="ECO:0000256" key="7">
    <source>
        <dbReference type="ARBA" id="ARBA00023018"/>
    </source>
</evidence>
<feature type="domain" description="Neurotransmitter-gated ion-channel ligand-binding" evidence="20">
    <location>
        <begin position="2"/>
        <end position="182"/>
    </location>
</feature>
<evidence type="ECO:0000256" key="3">
    <source>
        <dbReference type="ARBA" id="ARBA00022475"/>
    </source>
</evidence>
<evidence type="ECO:0000256" key="1">
    <source>
        <dbReference type="ARBA" id="ARBA00003328"/>
    </source>
</evidence>
<organism evidence="22 23">
    <name type="scientific">Eptatretus burgeri</name>
    <name type="common">Inshore hagfish</name>
    <dbReference type="NCBI Taxonomy" id="7764"/>
    <lineage>
        <taxon>Eukaryota</taxon>
        <taxon>Metazoa</taxon>
        <taxon>Chordata</taxon>
        <taxon>Craniata</taxon>
        <taxon>Vertebrata</taxon>
        <taxon>Cyclostomata</taxon>
        <taxon>Myxini</taxon>
        <taxon>Myxiniformes</taxon>
        <taxon>Myxinidae</taxon>
        <taxon>Eptatretinae</taxon>
        <taxon>Eptatretus</taxon>
    </lineage>
</organism>
<evidence type="ECO:0000256" key="15">
    <source>
        <dbReference type="ARBA" id="ARBA00023303"/>
    </source>
</evidence>
<evidence type="ECO:0000256" key="6">
    <source>
        <dbReference type="ARBA" id="ARBA00022989"/>
    </source>
</evidence>
<keyword evidence="7" id="KW-0770">Synapse</keyword>
<dbReference type="GeneTree" id="ENSGT00940000159794"/>
<feature type="domain" description="Neurotransmitter-gated ion-channel transmembrane" evidence="21">
    <location>
        <begin position="189"/>
        <end position="423"/>
    </location>
</feature>
<evidence type="ECO:0000256" key="18">
    <source>
        <dbReference type="ARBA" id="ARBA00036239"/>
    </source>
</evidence>
<evidence type="ECO:0000256" key="9">
    <source>
        <dbReference type="ARBA" id="ARBA00023136"/>
    </source>
</evidence>
<reference evidence="22" key="1">
    <citation type="submission" date="2025-08" db="UniProtKB">
        <authorList>
            <consortium name="Ensembl"/>
        </authorList>
    </citation>
    <scope>IDENTIFICATION</scope>
</reference>
<protein>
    <submittedName>
        <fullName evidence="22">Cholinergic receptor nicotinic delta subunit</fullName>
    </submittedName>
</protein>
<evidence type="ECO:0000256" key="12">
    <source>
        <dbReference type="ARBA" id="ARBA00023180"/>
    </source>
</evidence>
<dbReference type="InterPro" id="IPR006029">
    <property type="entry name" value="Neurotrans-gated_channel_TM"/>
</dbReference>
<evidence type="ECO:0000256" key="11">
    <source>
        <dbReference type="ARBA" id="ARBA00023170"/>
    </source>
</evidence>
<dbReference type="Pfam" id="PF02932">
    <property type="entry name" value="Neur_chan_memb"/>
    <property type="match status" value="1"/>
</dbReference>
<dbReference type="InterPro" id="IPR018000">
    <property type="entry name" value="Neurotransmitter_ion_chnl_CS"/>
</dbReference>
<keyword evidence="3" id="KW-1003">Cell membrane</keyword>
<keyword evidence="9 19" id="KW-0472">Membrane</keyword>
<dbReference type="InterPro" id="IPR038050">
    <property type="entry name" value="Neuro_actylchol_rec"/>
</dbReference>
<evidence type="ECO:0000256" key="19">
    <source>
        <dbReference type="RuleBase" id="RU000687"/>
    </source>
</evidence>
<evidence type="ECO:0000256" key="10">
    <source>
        <dbReference type="ARBA" id="ARBA00023157"/>
    </source>
</evidence>
<dbReference type="FunFam" id="1.20.58.390:FF:000043">
    <property type="entry name" value="AcetylCholine Receptor"/>
    <property type="match status" value="1"/>
</dbReference>
<evidence type="ECO:0000313" key="22">
    <source>
        <dbReference type="Ensembl" id="ENSEBUP00000015657.1"/>
    </source>
</evidence>
<evidence type="ECO:0000256" key="5">
    <source>
        <dbReference type="ARBA" id="ARBA00022729"/>
    </source>
</evidence>
<comment type="subcellular location">
    <subcellularLocation>
        <location evidence="16">Postsynaptic cell membrane</location>
        <topology evidence="16">Multi-pass membrane protein</topology>
    </subcellularLocation>
</comment>
<dbReference type="FunFam" id="2.70.170.10:FF:000012">
    <property type="entry name" value="Nicotinic acetylcholine receptor subunit gamma"/>
    <property type="match status" value="1"/>
</dbReference>
<sequence>SLNNVTHFVLYNVSIHQRWVDYRLIWNETEFGGIKNIRVPISKLWQPEIVLENTNDGQFTVSFYCNVVLSSNGLVYWLPPGIFRSFCPIRVAYYPFDWQNCTLTLRSMMYSAEEINLQLQTEIIKKKKSPIEWVVIDPKAYTENGEWEIVHKPARRIVNTQLPRHSTNHQEITFNLIIRRKPLFYIVNMIIPVILISFLSLLTYYLPADSGEKVSVAIAVLLSQSVFLFLVAQRLPQTSQEIPLLGRYLLFIMVSVTLVVLTNVLMLNLHHRTPNTHKLHTWIKWLFLERLPKILPMSSANKAAQSPRGIPPRHGSSLGLITRAEDYVAVKARSDLLFECFAERHGLAGRTTAAGVHHYSIPSTLLPLLEPVLDAANEIISDTNARNAYDEEKEAWSQVARTMDQLSFCIITPVILLGTAIIFLTGIYNSPPALPFPGDPHDYTEENRRFL</sequence>
<keyword evidence="10" id="KW-1015">Disulfide bond</keyword>
<dbReference type="OMA" id="NFIVSHM"/>
<evidence type="ECO:0000256" key="8">
    <source>
        <dbReference type="ARBA" id="ARBA00023065"/>
    </source>
</evidence>
<dbReference type="PANTHER" id="PTHR18945">
    <property type="entry name" value="NEUROTRANSMITTER GATED ION CHANNEL"/>
    <property type="match status" value="1"/>
</dbReference>
<dbReference type="Gene3D" id="2.70.170.10">
    <property type="entry name" value="Neurotransmitter-gated ion-channel ligand-binding domain"/>
    <property type="match status" value="1"/>
</dbReference>
<keyword evidence="5" id="KW-0732">Signal</keyword>
<evidence type="ECO:0000256" key="16">
    <source>
        <dbReference type="ARBA" id="ARBA00034104"/>
    </source>
</evidence>
<evidence type="ECO:0000259" key="20">
    <source>
        <dbReference type="Pfam" id="PF02931"/>
    </source>
</evidence>
<keyword evidence="4 19" id="KW-0812">Transmembrane</keyword>
<dbReference type="InterPro" id="IPR036734">
    <property type="entry name" value="Neur_chan_lig-bd_sf"/>
</dbReference>
<comment type="similarity">
    <text evidence="19">Belongs to the ligand-gated ion channel (TC 1.A.9) family.</text>
</comment>
<evidence type="ECO:0000256" key="4">
    <source>
        <dbReference type="ARBA" id="ARBA00022692"/>
    </source>
</evidence>
<keyword evidence="14" id="KW-1071">Ligand-gated ion channel</keyword>
<dbReference type="Gene3D" id="1.20.58.390">
    <property type="entry name" value="Neurotransmitter-gated ion-channel transmembrane domain"/>
    <property type="match status" value="2"/>
</dbReference>
<dbReference type="InterPro" id="IPR006201">
    <property type="entry name" value="Neur_channel"/>
</dbReference>
<dbReference type="InterPro" id="IPR036719">
    <property type="entry name" value="Neuro-gated_channel_TM_sf"/>
</dbReference>
<evidence type="ECO:0000256" key="2">
    <source>
        <dbReference type="ARBA" id="ARBA00022448"/>
    </source>
</evidence>
<dbReference type="SUPFAM" id="SSF63712">
    <property type="entry name" value="Nicotinic receptor ligand binding domain-like"/>
    <property type="match status" value="1"/>
</dbReference>
<name>A0A8C4QJM5_EPTBU</name>
<feature type="transmembrane region" description="Helical" evidence="19">
    <location>
        <begin position="406"/>
        <end position="428"/>
    </location>
</feature>
<evidence type="ECO:0000259" key="21">
    <source>
        <dbReference type="Pfam" id="PF02932"/>
    </source>
</evidence>
<dbReference type="Pfam" id="PF02931">
    <property type="entry name" value="Neur_chan_LBD"/>
    <property type="match status" value="1"/>
</dbReference>
<comment type="function">
    <text evidence="1">After binding acetylcholine, the AChR responds by an extensive change in conformation that affects all subunits and leads to opening of an ion-conducting channel across the plasma membrane.</text>
</comment>
<dbReference type="Ensembl" id="ENSEBUT00000016233.1">
    <property type="protein sequence ID" value="ENSEBUP00000015657.1"/>
    <property type="gene ID" value="ENSEBUG00000009851.1"/>
</dbReference>
<dbReference type="GO" id="GO:0022848">
    <property type="term" value="F:acetylcholine-gated monoatomic cation-selective channel activity"/>
    <property type="evidence" value="ECO:0007669"/>
    <property type="project" value="InterPro"/>
</dbReference>
<dbReference type="InterPro" id="IPR002394">
    <property type="entry name" value="Nicotinic_acetylcholine_rcpt"/>
</dbReference>
<keyword evidence="13" id="KW-0628">Postsynaptic cell membrane</keyword>
<evidence type="ECO:0000256" key="14">
    <source>
        <dbReference type="ARBA" id="ARBA00023286"/>
    </source>
</evidence>
<reference evidence="22" key="2">
    <citation type="submission" date="2025-09" db="UniProtKB">
        <authorList>
            <consortium name="Ensembl"/>
        </authorList>
    </citation>
    <scope>IDENTIFICATION</scope>
</reference>
<dbReference type="Proteomes" id="UP000694388">
    <property type="component" value="Unplaced"/>
</dbReference>
<evidence type="ECO:0000256" key="17">
    <source>
        <dbReference type="ARBA" id="ARBA00034430"/>
    </source>
</evidence>
<keyword evidence="2 19" id="KW-0813">Transport</keyword>
<dbReference type="AlphaFoldDB" id="A0A8C4QJM5"/>
<dbReference type="GO" id="GO:0045211">
    <property type="term" value="C:postsynaptic membrane"/>
    <property type="evidence" value="ECO:0007669"/>
    <property type="project" value="UniProtKB-SubCell"/>
</dbReference>
<evidence type="ECO:0000256" key="13">
    <source>
        <dbReference type="ARBA" id="ARBA00023257"/>
    </source>
</evidence>
<dbReference type="PRINTS" id="PR00252">
    <property type="entry name" value="NRIONCHANNEL"/>
</dbReference>
<dbReference type="PROSITE" id="PS00236">
    <property type="entry name" value="NEUROTR_ION_CHANNEL"/>
    <property type="match status" value="1"/>
</dbReference>
<keyword evidence="6 19" id="KW-1133">Transmembrane helix</keyword>
<feature type="transmembrane region" description="Helical" evidence="19">
    <location>
        <begin position="183"/>
        <end position="204"/>
    </location>
</feature>
<feature type="transmembrane region" description="Helical" evidence="19">
    <location>
        <begin position="216"/>
        <end position="236"/>
    </location>
</feature>
<keyword evidence="15 19" id="KW-0407">Ion channel</keyword>
<dbReference type="GO" id="GO:0004888">
    <property type="term" value="F:transmembrane signaling receptor activity"/>
    <property type="evidence" value="ECO:0007669"/>
    <property type="project" value="InterPro"/>
</dbReference>
<dbReference type="PRINTS" id="PR00254">
    <property type="entry name" value="NICOTINICR"/>
</dbReference>
<keyword evidence="12" id="KW-0325">Glycoprotein</keyword>
<comment type="catalytic activity">
    <reaction evidence="17">
        <text>K(+)(in) = K(+)(out)</text>
        <dbReference type="Rhea" id="RHEA:29463"/>
        <dbReference type="ChEBI" id="CHEBI:29103"/>
    </reaction>
</comment>
<keyword evidence="23" id="KW-1185">Reference proteome</keyword>
<feature type="transmembrane region" description="Helical" evidence="19">
    <location>
        <begin position="248"/>
        <end position="269"/>
    </location>
</feature>
<comment type="catalytic activity">
    <reaction evidence="18">
        <text>Na(+)(in) = Na(+)(out)</text>
        <dbReference type="Rhea" id="RHEA:34963"/>
        <dbReference type="ChEBI" id="CHEBI:29101"/>
    </reaction>
</comment>
<dbReference type="InterPro" id="IPR006202">
    <property type="entry name" value="Neur_chan_lig-bd"/>
</dbReference>
<dbReference type="SUPFAM" id="SSF90112">
    <property type="entry name" value="Neurotransmitter-gated ion-channel transmembrane pore"/>
    <property type="match status" value="1"/>
</dbReference>
<keyword evidence="11" id="KW-0675">Receptor</keyword>
<accession>A0A8C4QJM5</accession>
<dbReference type="CDD" id="cd19064">
    <property type="entry name" value="LGIC_TM_nAChR"/>
    <property type="match status" value="1"/>
</dbReference>
<keyword evidence="8 19" id="KW-0406">Ion transport</keyword>
<proteinExistence type="inferred from homology"/>
<evidence type="ECO:0000313" key="23">
    <source>
        <dbReference type="Proteomes" id="UP000694388"/>
    </source>
</evidence>